<evidence type="ECO:0000313" key="1">
    <source>
        <dbReference type="EMBL" id="KKB57027.1"/>
    </source>
</evidence>
<dbReference type="SUPFAM" id="SSF48371">
    <property type="entry name" value="ARM repeat"/>
    <property type="match status" value="1"/>
</dbReference>
<dbReference type="InterPro" id="IPR016024">
    <property type="entry name" value="ARM-type_fold"/>
</dbReference>
<dbReference type="HOGENOM" id="CLU_079880_0_0_10"/>
<name>A0A0F5JHW0_9BACT</name>
<dbReference type="Proteomes" id="UP000033047">
    <property type="component" value="Unassembled WGS sequence"/>
</dbReference>
<dbReference type="AlphaFoldDB" id="A0A0F5JHW0"/>
<proteinExistence type="predicted"/>
<dbReference type="CDD" id="cd06561">
    <property type="entry name" value="AlkD_like"/>
    <property type="match status" value="1"/>
</dbReference>
<gene>
    <name evidence="1" type="ORF">HMPREF1535_01679</name>
</gene>
<dbReference type="PANTHER" id="PTHR34070:SF1">
    <property type="entry name" value="DNA ALKYLATION REPAIR PROTEIN"/>
    <property type="match status" value="1"/>
</dbReference>
<dbReference type="STRING" id="927665.HMPREF1535_01679"/>
<dbReference type="EMBL" id="AQHV01000010">
    <property type="protein sequence ID" value="KKB57027.1"/>
    <property type="molecule type" value="Genomic_DNA"/>
</dbReference>
<sequence length="233" mass="27100">MTAAFVLSELLSVANPEKAAFLQRFFKTGPGEYAEGDVFLGLVVPLTRSIAKANKQTPLSELQLLIESEYHEARLCALLIAVEQFKKASEADRKKLYDFYLDNARRINNWDLVDVTCPHLVGLYLLDKDRTRLYELADSDCLWEQRIAMVSTVTFIRNREYTDTLALAEKLMTHTHDLMHKAVGWMLREVGKKDRETLTDFLEKHATRLPRTALRYAIEHYPEEQRQYFLKKK</sequence>
<accession>A0A0F5JHW0</accession>
<protein>
    <recommendedName>
        <fullName evidence="3">DNA alkylation repair enzyme</fullName>
    </recommendedName>
</protein>
<organism evidence="1 2">
    <name type="scientific">Parabacteroides goldsteinii DSM 19448 = WAL 12034</name>
    <dbReference type="NCBI Taxonomy" id="927665"/>
    <lineage>
        <taxon>Bacteria</taxon>
        <taxon>Pseudomonadati</taxon>
        <taxon>Bacteroidota</taxon>
        <taxon>Bacteroidia</taxon>
        <taxon>Bacteroidales</taxon>
        <taxon>Tannerellaceae</taxon>
        <taxon>Parabacteroides</taxon>
    </lineage>
</organism>
<dbReference type="Pfam" id="PF08713">
    <property type="entry name" value="DNA_alkylation"/>
    <property type="match status" value="1"/>
</dbReference>
<comment type="caution">
    <text evidence="1">The sequence shown here is derived from an EMBL/GenBank/DDBJ whole genome shotgun (WGS) entry which is preliminary data.</text>
</comment>
<dbReference type="Gene3D" id="1.25.10.90">
    <property type="match status" value="1"/>
</dbReference>
<evidence type="ECO:0008006" key="3">
    <source>
        <dbReference type="Google" id="ProtNLM"/>
    </source>
</evidence>
<dbReference type="RefSeq" id="WP_009860529.1">
    <property type="nucleotide sequence ID" value="NZ_KQ033912.1"/>
</dbReference>
<reference evidence="1 2" key="1">
    <citation type="submission" date="2013-04" db="EMBL/GenBank/DDBJ databases">
        <title>The Genome Sequence of Parabacteroides goldsteinii DSM 19448.</title>
        <authorList>
            <consortium name="The Broad Institute Genomics Platform"/>
            <person name="Earl A."/>
            <person name="Ward D."/>
            <person name="Feldgarden M."/>
            <person name="Gevers D."/>
            <person name="Martens E."/>
            <person name="Sakamoto M."/>
            <person name="Benno Y."/>
            <person name="Song Y."/>
            <person name="Liu C."/>
            <person name="Lee J."/>
            <person name="Bolanos M."/>
            <person name="Vaisanen M.L."/>
            <person name="Finegold S.M."/>
            <person name="Walker B."/>
            <person name="Young S."/>
            <person name="Zeng Q."/>
            <person name="Gargeya S."/>
            <person name="Fitzgerald M."/>
            <person name="Haas B."/>
            <person name="Abouelleil A."/>
            <person name="Allen A.W."/>
            <person name="Alvarado L."/>
            <person name="Arachchi H.M."/>
            <person name="Berlin A.M."/>
            <person name="Chapman S.B."/>
            <person name="Gainer-Dewar J."/>
            <person name="Goldberg J."/>
            <person name="Griggs A."/>
            <person name="Gujja S."/>
            <person name="Hansen M."/>
            <person name="Howarth C."/>
            <person name="Imamovic A."/>
            <person name="Ireland A."/>
            <person name="Larimer J."/>
            <person name="McCowan C."/>
            <person name="Murphy C."/>
            <person name="Pearson M."/>
            <person name="Poon T.W."/>
            <person name="Priest M."/>
            <person name="Roberts A."/>
            <person name="Saif S."/>
            <person name="Shea T."/>
            <person name="Sisk P."/>
            <person name="Sykes S."/>
            <person name="Wortman J."/>
            <person name="Nusbaum C."/>
            <person name="Birren B."/>
        </authorList>
    </citation>
    <scope>NUCLEOTIDE SEQUENCE [LARGE SCALE GENOMIC DNA]</scope>
    <source>
        <strain evidence="1 2">DSM 19448</strain>
    </source>
</reference>
<evidence type="ECO:0000313" key="2">
    <source>
        <dbReference type="Proteomes" id="UP000033047"/>
    </source>
</evidence>
<dbReference type="PANTHER" id="PTHR34070">
    <property type="entry name" value="ARMADILLO-TYPE FOLD"/>
    <property type="match status" value="1"/>
</dbReference>
<dbReference type="PATRIC" id="fig|927665.4.peg.1718"/>
<dbReference type="InterPro" id="IPR014825">
    <property type="entry name" value="DNA_alkylation"/>
</dbReference>